<proteinExistence type="predicted"/>
<sequence>MIAVVAALVALACVAASARRVWFAANPTWLEPETFLAEVARSKVNPLEALRDLVAKAPEAEWERELLEAMSVTSPEQRAALVNEQLTELDYRIQRWARVPRVCASVATSVGFLLATLVLRRGLTEAGELPTDAGDLLVRGLVGDALTVAALGVVGTAFCIAAQTQAKRLATSRTKAADKLVERLERAAEELASTAVPQG</sequence>
<reference evidence="2 3" key="1">
    <citation type="submission" date="2015-08" db="EMBL/GenBank/DDBJ databases">
        <authorList>
            <person name="Babu N.S."/>
            <person name="Beckwith C.J."/>
            <person name="Beseler K.G."/>
            <person name="Brison A."/>
            <person name="Carone J.V."/>
            <person name="Caskin T.P."/>
            <person name="Diamond M."/>
            <person name="Durham M.E."/>
            <person name="Foxe J.M."/>
            <person name="Go M."/>
            <person name="Henderson B.A."/>
            <person name="Jones I.B."/>
            <person name="McGettigan J.A."/>
            <person name="Micheletti S.J."/>
            <person name="Nasrallah M.E."/>
            <person name="Ortiz D."/>
            <person name="Piller C.R."/>
            <person name="Privatt S.R."/>
            <person name="Schneider S.L."/>
            <person name="Sharp S."/>
            <person name="Smith T.C."/>
            <person name="Stanton J.D."/>
            <person name="Ullery H.E."/>
            <person name="Wilson R.J."/>
            <person name="Serrano M.G."/>
            <person name="Buck G."/>
            <person name="Lee V."/>
            <person name="Wang Y."/>
            <person name="Carvalho R."/>
            <person name="Voegtly L."/>
            <person name="Shi R."/>
            <person name="Duckworth R."/>
            <person name="Johnson A."/>
            <person name="Loviza R."/>
            <person name="Walstead R."/>
            <person name="Shah Z."/>
            <person name="Kiflezghi M."/>
            <person name="Wade K."/>
            <person name="Ball S.L."/>
            <person name="Bradley K.W."/>
            <person name="Asai D.J."/>
            <person name="Bowman C.A."/>
            <person name="Russell D.A."/>
            <person name="Pope W.H."/>
            <person name="Jacobs-Sera D."/>
            <person name="Hendrix R.W."/>
            <person name="Hatfull G.F."/>
        </authorList>
    </citation>
    <scope>NUCLEOTIDE SEQUENCE [LARGE SCALE GENOMIC DNA]</scope>
    <source>
        <strain evidence="2 3">DSM 27648</strain>
    </source>
</reference>
<dbReference type="RefSeq" id="WP_146652773.1">
    <property type="nucleotide sequence ID" value="NZ_CP012333.1"/>
</dbReference>
<dbReference type="STRING" id="1391654.AKJ09_08393"/>
<evidence type="ECO:0000313" key="2">
    <source>
        <dbReference type="EMBL" id="AKV01730.1"/>
    </source>
</evidence>
<dbReference type="AlphaFoldDB" id="A0A0K1Q8L9"/>
<evidence type="ECO:0008006" key="4">
    <source>
        <dbReference type="Google" id="ProtNLM"/>
    </source>
</evidence>
<gene>
    <name evidence="2" type="ORF">AKJ09_08393</name>
</gene>
<feature type="chain" id="PRO_5005467037" description="MotA/TolQ/ExbB proton channel domain-containing protein" evidence="1">
    <location>
        <begin position="19"/>
        <end position="199"/>
    </location>
</feature>
<name>A0A0K1Q8L9_9BACT</name>
<accession>A0A0K1Q8L9</accession>
<feature type="signal peptide" evidence="1">
    <location>
        <begin position="1"/>
        <end position="18"/>
    </location>
</feature>
<dbReference type="EMBL" id="CP012333">
    <property type="protein sequence ID" value="AKV01730.1"/>
    <property type="molecule type" value="Genomic_DNA"/>
</dbReference>
<evidence type="ECO:0000313" key="3">
    <source>
        <dbReference type="Proteomes" id="UP000064967"/>
    </source>
</evidence>
<organism evidence="2 3">
    <name type="scientific">Labilithrix luteola</name>
    <dbReference type="NCBI Taxonomy" id="1391654"/>
    <lineage>
        <taxon>Bacteria</taxon>
        <taxon>Pseudomonadati</taxon>
        <taxon>Myxococcota</taxon>
        <taxon>Polyangia</taxon>
        <taxon>Polyangiales</taxon>
        <taxon>Labilitrichaceae</taxon>
        <taxon>Labilithrix</taxon>
    </lineage>
</organism>
<protein>
    <recommendedName>
        <fullName evidence="4">MotA/TolQ/ExbB proton channel domain-containing protein</fullName>
    </recommendedName>
</protein>
<evidence type="ECO:0000256" key="1">
    <source>
        <dbReference type="SAM" id="SignalP"/>
    </source>
</evidence>
<dbReference type="Proteomes" id="UP000064967">
    <property type="component" value="Chromosome"/>
</dbReference>
<keyword evidence="1" id="KW-0732">Signal</keyword>
<keyword evidence="3" id="KW-1185">Reference proteome</keyword>
<dbReference type="KEGG" id="llu:AKJ09_08393"/>